<keyword evidence="6 7" id="KW-0472">Membrane</keyword>
<dbReference type="InterPro" id="IPR051447">
    <property type="entry name" value="Lipoprotein-release_system"/>
</dbReference>
<dbReference type="InterPro" id="IPR003838">
    <property type="entry name" value="ABC3_permease_C"/>
</dbReference>
<proteinExistence type="inferred from homology"/>
<keyword evidence="3" id="KW-1003">Cell membrane</keyword>
<feature type="transmembrane region" description="Helical" evidence="7">
    <location>
        <begin position="274"/>
        <end position="301"/>
    </location>
</feature>
<feature type="transmembrane region" description="Helical" evidence="7">
    <location>
        <begin position="368"/>
        <end position="390"/>
    </location>
</feature>
<dbReference type="Pfam" id="PF12704">
    <property type="entry name" value="MacB_PCD"/>
    <property type="match status" value="1"/>
</dbReference>
<evidence type="ECO:0000256" key="4">
    <source>
        <dbReference type="ARBA" id="ARBA00022692"/>
    </source>
</evidence>
<protein>
    <submittedName>
        <fullName evidence="10">ABC transporter permease</fullName>
    </submittedName>
</protein>
<evidence type="ECO:0000256" key="3">
    <source>
        <dbReference type="ARBA" id="ARBA00022475"/>
    </source>
</evidence>
<feature type="transmembrane region" description="Helical" evidence="7">
    <location>
        <begin position="21"/>
        <end position="46"/>
    </location>
</feature>
<name>A0ABP7VH24_9FLAO</name>
<dbReference type="Proteomes" id="UP001500367">
    <property type="component" value="Unassembled WGS sequence"/>
</dbReference>
<evidence type="ECO:0000256" key="7">
    <source>
        <dbReference type="SAM" id="Phobius"/>
    </source>
</evidence>
<organism evidence="10 11">
    <name type="scientific">Flavobacterium cheonanense</name>
    <dbReference type="NCBI Taxonomy" id="706183"/>
    <lineage>
        <taxon>Bacteria</taxon>
        <taxon>Pseudomonadati</taxon>
        <taxon>Bacteroidota</taxon>
        <taxon>Flavobacteriia</taxon>
        <taxon>Flavobacteriales</taxon>
        <taxon>Flavobacteriaceae</taxon>
        <taxon>Flavobacterium</taxon>
    </lineage>
</organism>
<feature type="domain" description="MacB-like periplasmic core" evidence="9">
    <location>
        <begin position="29"/>
        <end position="247"/>
    </location>
</feature>
<comment type="caution">
    <text evidence="10">The sequence shown here is derived from an EMBL/GenBank/DDBJ whole genome shotgun (WGS) entry which is preliminary data.</text>
</comment>
<evidence type="ECO:0000256" key="5">
    <source>
        <dbReference type="ARBA" id="ARBA00022989"/>
    </source>
</evidence>
<dbReference type="InterPro" id="IPR025857">
    <property type="entry name" value="MacB_PCD"/>
</dbReference>
<keyword evidence="11" id="KW-1185">Reference proteome</keyword>
<gene>
    <name evidence="10" type="ORF">GCM10022389_09970</name>
</gene>
<reference evidence="11" key="1">
    <citation type="journal article" date="2019" name="Int. J. Syst. Evol. Microbiol.">
        <title>The Global Catalogue of Microorganisms (GCM) 10K type strain sequencing project: providing services to taxonomists for standard genome sequencing and annotation.</title>
        <authorList>
            <consortium name="The Broad Institute Genomics Platform"/>
            <consortium name="The Broad Institute Genome Sequencing Center for Infectious Disease"/>
            <person name="Wu L."/>
            <person name="Ma J."/>
        </authorList>
    </citation>
    <scope>NUCLEOTIDE SEQUENCE [LARGE SCALE GENOMIC DNA]</scope>
    <source>
        <strain evidence="11">JCM 17069</strain>
    </source>
</reference>
<sequence>MSFPFYIAKRYLFSKSKNNAINIITKIASGGIIVGAMALFVVLSVFSGLRVFSLSFSNDFDPDLKVNPSIGKSFYITTDQEKQIRNTEGVVDFSKIIEERVLFSFDGKQQISILKGVDNNFKNVSKASQKLFNGQWLKPKTYQVVVGYGISEKLSMGLFDFNNAFEVMAPKPGKGDLALNPEDSFNKSVLIPVGIYAISEELDSKYVFADLGLAQELLQYKTNQVSGIELKLKPNSNEAEVITKIKAIFNNKVDVKTRAELNATLHKMLNTENIAVYLIFTLVIVIALFNLIGALIMMILDKKANLKTLYNLGTEVKDLRKVFLLQGSLLSVLGGLIGLVLGIIIVLIQQQFQLIMITPTLAYPVEFSILNVLIVFLTIVSLGIIASFIASSRVTKKLLD</sequence>
<feature type="transmembrane region" description="Helical" evidence="7">
    <location>
        <begin position="322"/>
        <end position="348"/>
    </location>
</feature>
<evidence type="ECO:0000313" key="11">
    <source>
        <dbReference type="Proteomes" id="UP001500367"/>
    </source>
</evidence>
<accession>A0ABP7VH24</accession>
<keyword evidence="4 7" id="KW-0812">Transmembrane</keyword>
<evidence type="ECO:0000256" key="1">
    <source>
        <dbReference type="ARBA" id="ARBA00004651"/>
    </source>
</evidence>
<dbReference type="Pfam" id="PF02687">
    <property type="entry name" value="FtsX"/>
    <property type="match status" value="1"/>
</dbReference>
<evidence type="ECO:0000259" key="8">
    <source>
        <dbReference type="Pfam" id="PF02687"/>
    </source>
</evidence>
<dbReference type="PANTHER" id="PTHR30489:SF0">
    <property type="entry name" value="LIPOPROTEIN-RELEASING SYSTEM TRANSMEMBRANE PROTEIN LOLE"/>
    <property type="match status" value="1"/>
</dbReference>
<evidence type="ECO:0000259" key="9">
    <source>
        <dbReference type="Pfam" id="PF12704"/>
    </source>
</evidence>
<dbReference type="EMBL" id="BAABCT010000002">
    <property type="protein sequence ID" value="GAA4067066.1"/>
    <property type="molecule type" value="Genomic_DNA"/>
</dbReference>
<evidence type="ECO:0000256" key="6">
    <source>
        <dbReference type="ARBA" id="ARBA00023136"/>
    </source>
</evidence>
<feature type="domain" description="ABC3 transporter permease C-terminal" evidence="8">
    <location>
        <begin position="278"/>
        <end position="397"/>
    </location>
</feature>
<comment type="subcellular location">
    <subcellularLocation>
        <location evidence="1">Cell membrane</location>
        <topology evidence="1">Multi-pass membrane protein</topology>
    </subcellularLocation>
</comment>
<comment type="similarity">
    <text evidence="2">Belongs to the ABC-4 integral membrane protein family. LolC/E subfamily.</text>
</comment>
<dbReference type="RefSeq" id="WP_344815654.1">
    <property type="nucleotide sequence ID" value="NZ_BAABCT010000002.1"/>
</dbReference>
<evidence type="ECO:0000313" key="10">
    <source>
        <dbReference type="EMBL" id="GAA4067066.1"/>
    </source>
</evidence>
<keyword evidence="5 7" id="KW-1133">Transmembrane helix</keyword>
<evidence type="ECO:0000256" key="2">
    <source>
        <dbReference type="ARBA" id="ARBA00005236"/>
    </source>
</evidence>
<dbReference type="PANTHER" id="PTHR30489">
    <property type="entry name" value="LIPOPROTEIN-RELEASING SYSTEM TRANSMEMBRANE PROTEIN LOLE"/>
    <property type="match status" value="1"/>
</dbReference>